<dbReference type="Proteomes" id="UP000075666">
    <property type="component" value="Unassembled WGS sequence"/>
</dbReference>
<dbReference type="InterPro" id="IPR005811">
    <property type="entry name" value="SUCC_ACL_C"/>
</dbReference>
<feature type="binding site" evidence="7">
    <location>
        <begin position="17"/>
        <end position="20"/>
    </location>
    <ligand>
        <name>CoA</name>
        <dbReference type="ChEBI" id="CHEBI:57287"/>
    </ligand>
</feature>
<protein>
    <recommendedName>
        <fullName evidence="7">Succinate--CoA ligase [ADP-forming] subunit alpha</fullName>
        <ecNumber evidence="7">6.2.1.5</ecNumber>
    </recommendedName>
    <alternativeName>
        <fullName evidence="7">Succinyl-CoA synthetase subunit alpha</fullName>
        <shortName evidence="7">SCS-alpha</shortName>
    </alternativeName>
</protein>
<dbReference type="InterPro" id="IPR036291">
    <property type="entry name" value="NAD(P)-bd_dom_sf"/>
</dbReference>
<dbReference type="SUPFAM" id="SSF52210">
    <property type="entry name" value="Succinyl-CoA synthetase domains"/>
    <property type="match status" value="1"/>
</dbReference>
<comment type="catalytic activity">
    <reaction evidence="6">
        <text>GTP + succinate + CoA = succinyl-CoA + GDP + phosphate</text>
        <dbReference type="Rhea" id="RHEA:22120"/>
        <dbReference type="ChEBI" id="CHEBI:30031"/>
        <dbReference type="ChEBI" id="CHEBI:37565"/>
        <dbReference type="ChEBI" id="CHEBI:43474"/>
        <dbReference type="ChEBI" id="CHEBI:57287"/>
        <dbReference type="ChEBI" id="CHEBI:57292"/>
        <dbReference type="ChEBI" id="CHEBI:58189"/>
    </reaction>
    <physiologicalReaction direction="right-to-left" evidence="6">
        <dbReference type="Rhea" id="RHEA:22122"/>
    </physiologicalReaction>
</comment>
<evidence type="ECO:0000256" key="3">
    <source>
        <dbReference type="ARBA" id="ARBA00022598"/>
    </source>
</evidence>
<dbReference type="SMART" id="SM00881">
    <property type="entry name" value="CoA_binding"/>
    <property type="match status" value="1"/>
</dbReference>
<feature type="binding site" evidence="7">
    <location>
        <begin position="96"/>
        <end position="98"/>
    </location>
    <ligand>
        <name>CoA</name>
        <dbReference type="ChEBI" id="CHEBI:57287"/>
    </ligand>
</feature>
<evidence type="ECO:0000256" key="9">
    <source>
        <dbReference type="RuleBase" id="RU000699"/>
    </source>
</evidence>
<comment type="catalytic activity">
    <reaction evidence="5">
        <text>succinate + ATP + CoA = succinyl-CoA + ADP + phosphate</text>
        <dbReference type="Rhea" id="RHEA:17661"/>
        <dbReference type="ChEBI" id="CHEBI:30031"/>
        <dbReference type="ChEBI" id="CHEBI:30616"/>
        <dbReference type="ChEBI" id="CHEBI:43474"/>
        <dbReference type="ChEBI" id="CHEBI:57287"/>
        <dbReference type="ChEBI" id="CHEBI:57292"/>
        <dbReference type="ChEBI" id="CHEBI:456216"/>
        <dbReference type="EC" id="6.2.1.5"/>
    </reaction>
    <physiologicalReaction direction="right-to-left" evidence="5">
        <dbReference type="Rhea" id="RHEA:17663"/>
    </physiologicalReaction>
</comment>
<dbReference type="GO" id="GO:0000166">
    <property type="term" value="F:nucleotide binding"/>
    <property type="evidence" value="ECO:0007669"/>
    <property type="project" value="UniProtKB-KW"/>
</dbReference>
<dbReference type="PANTHER" id="PTHR11117">
    <property type="entry name" value="SUCCINYL-COA LIGASE SUBUNIT ALPHA"/>
    <property type="match status" value="1"/>
</dbReference>
<evidence type="ECO:0000256" key="2">
    <source>
        <dbReference type="ARBA" id="ARBA00022532"/>
    </source>
</evidence>
<feature type="binding site" evidence="7">
    <location>
        <position position="43"/>
    </location>
    <ligand>
        <name>CoA</name>
        <dbReference type="ChEBI" id="CHEBI:57287"/>
    </ligand>
</feature>
<keyword evidence="3 7" id="KW-0436">Ligase</keyword>
<comment type="function">
    <text evidence="7 9">Succinyl-CoA synthetase functions in the citric acid cycle (TCA), coupling the hydrolysis of succinyl-CoA to the synthesis of either ATP or GTP and thus represents the only step of substrate-level phosphorylation in the TCA. The alpha subunit of the enzyme binds the substrates coenzyme A and phosphate, while succinate binding and nucleotide specificity is provided by the beta subunit.</text>
</comment>
<dbReference type="EC" id="6.2.1.5" evidence="7"/>
<keyword evidence="2 7" id="KW-0816">Tricarboxylic acid cycle</keyword>
<dbReference type="Gene3D" id="3.40.50.261">
    <property type="entry name" value="Succinyl-CoA synthetase domains"/>
    <property type="match status" value="1"/>
</dbReference>
<dbReference type="Pfam" id="PF02629">
    <property type="entry name" value="CoA_binding"/>
    <property type="match status" value="1"/>
</dbReference>
<comment type="similarity">
    <text evidence="7 8">Belongs to the succinate/malate CoA ligase alpha subunit family.</text>
</comment>
<dbReference type="GO" id="GO:0004776">
    <property type="term" value="F:succinate-CoA ligase (GDP-forming) activity"/>
    <property type="evidence" value="ECO:0007669"/>
    <property type="project" value="TreeGrafter"/>
</dbReference>
<dbReference type="InterPro" id="IPR003781">
    <property type="entry name" value="CoA-bd"/>
</dbReference>
<feature type="active site" description="Tele-phosphohistidine intermediate" evidence="7">
    <location>
        <position position="247"/>
    </location>
</feature>
<evidence type="ECO:0000256" key="8">
    <source>
        <dbReference type="RuleBase" id="RU000677"/>
    </source>
</evidence>
<dbReference type="InterPro" id="IPR033847">
    <property type="entry name" value="Citrt_syn/SCS-alpha_CS"/>
</dbReference>
<dbReference type="PROSITE" id="PS01216">
    <property type="entry name" value="SUCCINYL_COA_LIG_1"/>
    <property type="match status" value="1"/>
</dbReference>
<evidence type="ECO:0000313" key="11">
    <source>
        <dbReference type="Proteomes" id="UP000075666"/>
    </source>
</evidence>
<dbReference type="NCBIfam" id="NF004230">
    <property type="entry name" value="PRK05678.1"/>
    <property type="match status" value="1"/>
</dbReference>
<dbReference type="SUPFAM" id="SSF51735">
    <property type="entry name" value="NAD(P)-binding Rossmann-fold domains"/>
    <property type="match status" value="1"/>
</dbReference>
<dbReference type="EMBL" id="LQYN01000034">
    <property type="protein sequence ID" value="KYD08241.1"/>
    <property type="molecule type" value="Genomic_DNA"/>
</dbReference>
<dbReference type="UniPathway" id="UPA00223">
    <property type="reaction ID" value="UER00999"/>
</dbReference>
<evidence type="ECO:0000256" key="5">
    <source>
        <dbReference type="ARBA" id="ARBA00050563"/>
    </source>
</evidence>
<dbReference type="InterPro" id="IPR017440">
    <property type="entry name" value="Cit_synth/succinyl-CoA_lig_AS"/>
</dbReference>
<dbReference type="InterPro" id="IPR005810">
    <property type="entry name" value="CoA_lig_alpha"/>
</dbReference>
<evidence type="ECO:0000313" key="10">
    <source>
        <dbReference type="EMBL" id="KYD08241.1"/>
    </source>
</evidence>
<evidence type="ECO:0000256" key="7">
    <source>
        <dbReference type="HAMAP-Rule" id="MF_01988"/>
    </source>
</evidence>
<dbReference type="InterPro" id="IPR016102">
    <property type="entry name" value="Succinyl-CoA_synth-like"/>
</dbReference>
<reference evidence="10 11" key="1">
    <citation type="submission" date="2016-01" db="EMBL/GenBank/DDBJ databases">
        <title>Genome Sequences of Twelve Sporeforming Bacillus Species Isolated from Foods.</title>
        <authorList>
            <person name="Berendsen E.M."/>
            <person name="Wells-Bennik M.H."/>
            <person name="Krawcyk A.O."/>
            <person name="De Jong A."/>
            <person name="Holsappel S."/>
            <person name="Eijlander R.T."/>
            <person name="Kuipers O.P."/>
        </authorList>
    </citation>
    <scope>NUCLEOTIDE SEQUENCE [LARGE SCALE GENOMIC DNA]</scope>
    <source>
        <strain evidence="10 11">B4102</strain>
    </source>
</reference>
<dbReference type="AlphaFoldDB" id="A0A150L7E5"/>
<dbReference type="HAMAP" id="MF_01988">
    <property type="entry name" value="Succ_CoA_alpha"/>
    <property type="match status" value="1"/>
</dbReference>
<dbReference type="Pfam" id="PF00549">
    <property type="entry name" value="Ligase_CoA"/>
    <property type="match status" value="1"/>
</dbReference>
<evidence type="ECO:0000256" key="6">
    <source>
        <dbReference type="ARBA" id="ARBA00052891"/>
    </source>
</evidence>
<dbReference type="RefSeq" id="WP_066230301.1">
    <property type="nucleotide sequence ID" value="NZ_LQYN01000034.1"/>
</dbReference>
<dbReference type="GO" id="GO:0004775">
    <property type="term" value="F:succinate-CoA ligase (ADP-forming) activity"/>
    <property type="evidence" value="ECO:0007669"/>
    <property type="project" value="UniProtKB-UniRule"/>
</dbReference>
<dbReference type="NCBIfam" id="TIGR01019">
    <property type="entry name" value="sucCoAalpha"/>
    <property type="match status" value="1"/>
</dbReference>
<dbReference type="PIRSF" id="PIRSF001553">
    <property type="entry name" value="SucCS_alpha"/>
    <property type="match status" value="1"/>
</dbReference>
<organism evidence="10 11">
    <name type="scientific">Heyndrickxia sporothermodurans</name>
    <dbReference type="NCBI Taxonomy" id="46224"/>
    <lineage>
        <taxon>Bacteria</taxon>
        <taxon>Bacillati</taxon>
        <taxon>Bacillota</taxon>
        <taxon>Bacilli</taxon>
        <taxon>Bacillales</taxon>
        <taxon>Bacillaceae</taxon>
        <taxon>Heyndrickxia</taxon>
    </lineage>
</organism>
<proteinExistence type="inferred from homology"/>
<dbReference type="STRING" id="46224.B4102_1323"/>
<evidence type="ECO:0000256" key="1">
    <source>
        <dbReference type="ARBA" id="ARBA00005064"/>
    </source>
</evidence>
<keyword evidence="11" id="KW-1185">Reference proteome</keyword>
<keyword evidence="4 7" id="KW-0547">Nucleotide-binding</keyword>
<dbReference type="PATRIC" id="fig|46224.3.peg.2558"/>
<dbReference type="OrthoDB" id="9807196at2"/>
<dbReference type="GO" id="GO:0009361">
    <property type="term" value="C:succinate-CoA ligase complex (ADP-forming)"/>
    <property type="evidence" value="ECO:0007669"/>
    <property type="project" value="TreeGrafter"/>
</dbReference>
<comment type="caution">
    <text evidence="10">The sequence shown here is derived from an EMBL/GenBank/DDBJ whole genome shotgun (WGS) entry which is preliminary data.</text>
</comment>
<evidence type="ECO:0000256" key="4">
    <source>
        <dbReference type="ARBA" id="ARBA00022741"/>
    </source>
</evidence>
<dbReference type="GeneID" id="62497634"/>
<name>A0A150L7E5_9BACI</name>
<accession>A0A150L7E5</accession>
<feature type="binding site" evidence="7">
    <location>
        <position position="159"/>
    </location>
    <ligand>
        <name>substrate</name>
        <note>ligand shared with subunit beta</note>
    </ligand>
</feature>
<comment type="pathway">
    <text evidence="1 7 9">Carbohydrate metabolism; tricarboxylic acid cycle; succinate from succinyl-CoA (ligase route): step 1/1.</text>
</comment>
<dbReference type="FunFam" id="3.40.50.720:FF:000002">
    <property type="entry name" value="Succinate--CoA ligase [ADP-forming] subunit alpha"/>
    <property type="match status" value="1"/>
</dbReference>
<comment type="subunit">
    <text evidence="7 9">Heterotetramer of two alpha and two beta subunits.</text>
</comment>
<dbReference type="GO" id="GO:0005829">
    <property type="term" value="C:cytosol"/>
    <property type="evidence" value="ECO:0007669"/>
    <property type="project" value="TreeGrafter"/>
</dbReference>
<dbReference type="PRINTS" id="PR01798">
    <property type="entry name" value="SCOASYNTHASE"/>
</dbReference>
<dbReference type="FunFam" id="3.40.50.261:FF:000002">
    <property type="entry name" value="Succinate--CoA ligase [ADP-forming] subunit alpha"/>
    <property type="match status" value="1"/>
</dbReference>
<dbReference type="Gene3D" id="3.40.50.720">
    <property type="entry name" value="NAD(P)-binding Rossmann-like Domain"/>
    <property type="match status" value="1"/>
</dbReference>
<dbReference type="PROSITE" id="PS00399">
    <property type="entry name" value="SUCCINYL_COA_LIG_2"/>
    <property type="match status" value="1"/>
</dbReference>
<dbReference type="GO" id="GO:0006099">
    <property type="term" value="P:tricarboxylic acid cycle"/>
    <property type="evidence" value="ECO:0007669"/>
    <property type="project" value="UniProtKB-UniRule"/>
</dbReference>
<sequence>MSVFVNKDTKVIVQGITGKTALFHTKQMLEYGTKIVGGTSPGKGGTEVEGVPVFNTVSEAVKATGANASVIYVPAPFAADAIMEAVDAELDLAICITEHIPVLDMVKVKRYMEGKKTRLVGPNCPGVITPEECKIGIMPGYIHTKGHVGVVSRSGTLTYEAVHQLSQAGIGQTTAVGIGGDPVNGTDFIDVLKAFNEDPETEAVIMIGEIGGTAEEEAANWVKANMTKPVVGFIGGVTAPPGKRMGHAGAIISGGKGTAEEKIRVMNECGIKVAATPSVMGETLIEVLKERGLYEKCKTH</sequence>
<gene>
    <name evidence="7" type="primary">sucD</name>
    <name evidence="10" type="ORF">B4102_1323</name>
</gene>
<dbReference type="PANTHER" id="PTHR11117:SF2">
    <property type="entry name" value="SUCCINATE--COA LIGASE [ADP_GDP-FORMING] SUBUNIT ALPHA, MITOCHONDRIAL"/>
    <property type="match status" value="1"/>
</dbReference>